<evidence type="ECO:0000313" key="2">
    <source>
        <dbReference type="Proteomes" id="UP000663859"/>
    </source>
</evidence>
<evidence type="ECO:0000313" key="1">
    <source>
        <dbReference type="EMBL" id="CAF0705311.1"/>
    </source>
</evidence>
<dbReference type="Proteomes" id="UP000663859">
    <property type="component" value="Unassembled WGS sequence"/>
</dbReference>
<dbReference type="EMBL" id="CAJNOB010000071">
    <property type="protein sequence ID" value="CAF0705311.1"/>
    <property type="molecule type" value="Genomic_DNA"/>
</dbReference>
<proteinExistence type="predicted"/>
<comment type="caution">
    <text evidence="1">The sequence shown here is derived from an EMBL/GenBank/DDBJ whole genome shotgun (WGS) entry which is preliminary data.</text>
</comment>
<reference evidence="1" key="1">
    <citation type="submission" date="2021-02" db="EMBL/GenBank/DDBJ databases">
        <authorList>
            <person name="Cremers G."/>
            <person name="Picone N."/>
        </authorList>
    </citation>
    <scope>NUCLEOTIDE SEQUENCE</scope>
    <source>
        <strain evidence="1">PQ17</strain>
    </source>
</reference>
<organism evidence="1 2">
    <name type="scientific">Candidatus Methylacidithermus pantelleriae</name>
    <dbReference type="NCBI Taxonomy" id="2744239"/>
    <lineage>
        <taxon>Bacteria</taxon>
        <taxon>Pseudomonadati</taxon>
        <taxon>Verrucomicrobiota</taxon>
        <taxon>Methylacidiphilae</taxon>
        <taxon>Methylacidiphilales</taxon>
        <taxon>Methylacidiphilaceae</taxon>
        <taxon>Candidatus Methylacidithermus</taxon>
    </lineage>
</organism>
<gene>
    <name evidence="1" type="ORF">MPNT_90054</name>
</gene>
<accession>A0A8J2FV07</accession>
<sequence length="47" mass="5274">MALRAAKTRAQAQYAMMFYQEQQSILRVVQAYLSVLQPEANGRAAAE</sequence>
<keyword evidence="2" id="KW-1185">Reference proteome</keyword>
<name>A0A8J2FV07_9BACT</name>
<protein>
    <submittedName>
        <fullName evidence="1">Uncharacterized protein</fullName>
    </submittedName>
</protein>
<dbReference type="AlphaFoldDB" id="A0A8J2FV07"/>